<keyword evidence="2" id="KW-1185">Reference proteome</keyword>
<protein>
    <submittedName>
        <fullName evidence="1">Uncharacterized protein</fullName>
    </submittedName>
</protein>
<organism evidence="1 2">
    <name type="scientific">Cryomorpha ignava</name>
    <dbReference type="NCBI Taxonomy" id="101383"/>
    <lineage>
        <taxon>Bacteria</taxon>
        <taxon>Pseudomonadati</taxon>
        <taxon>Bacteroidota</taxon>
        <taxon>Flavobacteriia</taxon>
        <taxon>Flavobacteriales</taxon>
        <taxon>Cryomorphaceae</taxon>
        <taxon>Cryomorpha</taxon>
    </lineage>
</organism>
<dbReference type="AlphaFoldDB" id="A0A7K3WVN5"/>
<comment type="caution">
    <text evidence="1">The sequence shown here is derived from an EMBL/GenBank/DDBJ whole genome shotgun (WGS) entry which is preliminary data.</text>
</comment>
<sequence>MKPILTRCHNYFRIELRLIDTVSLNLRESTQQYTKRTFILPMIGGWGGEKITYKTYDVSVTNYLSEEIIINDFDEYNQAVECLRALEVVTDKKGVNNYAIDTAKIIERRKHQRRR</sequence>
<evidence type="ECO:0000313" key="2">
    <source>
        <dbReference type="Proteomes" id="UP000486602"/>
    </source>
</evidence>
<proteinExistence type="predicted"/>
<reference evidence="1 2" key="1">
    <citation type="submission" date="2020-02" db="EMBL/GenBank/DDBJ databases">
        <title>Out from the shadows clarifying the taxonomy of the family Cryomorphaceae and related taxa by utilizing the GTDB taxonomic framework.</title>
        <authorList>
            <person name="Bowman J.P."/>
        </authorList>
    </citation>
    <scope>NUCLEOTIDE SEQUENCE [LARGE SCALE GENOMIC DNA]</scope>
    <source>
        <strain evidence="1 2">QSSC 1-22</strain>
    </source>
</reference>
<name>A0A7K3WVN5_9FLAO</name>
<dbReference type="RefSeq" id="WP_163287014.1">
    <property type="nucleotide sequence ID" value="NZ_JAAGVY010000061.1"/>
</dbReference>
<accession>A0A7K3WVN5</accession>
<dbReference type="EMBL" id="JAAGVY010000061">
    <property type="protein sequence ID" value="NEN25564.1"/>
    <property type="molecule type" value="Genomic_DNA"/>
</dbReference>
<dbReference type="Proteomes" id="UP000486602">
    <property type="component" value="Unassembled WGS sequence"/>
</dbReference>
<gene>
    <name evidence="1" type="ORF">G3O08_18895</name>
</gene>
<evidence type="ECO:0000313" key="1">
    <source>
        <dbReference type="EMBL" id="NEN25564.1"/>
    </source>
</evidence>